<evidence type="ECO:0000313" key="11">
    <source>
        <dbReference type="Proteomes" id="UP000663882"/>
    </source>
</evidence>
<dbReference type="Proteomes" id="UP000663874">
    <property type="component" value="Unassembled WGS sequence"/>
</dbReference>
<dbReference type="Proteomes" id="UP000663870">
    <property type="component" value="Unassembled WGS sequence"/>
</dbReference>
<gene>
    <name evidence="9" type="ORF">FNK824_LOCUS1574</name>
    <name evidence="8" type="ORF">JXQ802_LOCUS14600</name>
    <name evidence="7" type="ORF">PYM288_LOCUS6581</name>
    <name evidence="5" type="ORF">RFH988_LOCUS3068</name>
    <name evidence="6" type="ORF">SEV965_LOCUS1348</name>
</gene>
<evidence type="ECO:0000313" key="5">
    <source>
        <dbReference type="EMBL" id="CAF0784113.1"/>
    </source>
</evidence>
<dbReference type="Proteomes" id="UP000663882">
    <property type="component" value="Unassembled WGS sequence"/>
</dbReference>
<keyword evidence="1" id="KW-0479">Metal-binding</keyword>
<keyword evidence="3" id="KW-0862">Zinc</keyword>
<dbReference type="InterPro" id="IPR007588">
    <property type="entry name" value="Znf_FLYWCH"/>
</dbReference>
<dbReference type="EMBL" id="CAJNOH010000073">
    <property type="protein sequence ID" value="CAF0841234.1"/>
    <property type="molecule type" value="Genomic_DNA"/>
</dbReference>
<evidence type="ECO:0000259" key="4">
    <source>
        <dbReference type="Pfam" id="PF04500"/>
    </source>
</evidence>
<dbReference type="EMBL" id="CAJOBE010000083">
    <property type="protein sequence ID" value="CAF3563487.1"/>
    <property type="molecule type" value="Genomic_DNA"/>
</dbReference>
<evidence type="ECO:0000313" key="10">
    <source>
        <dbReference type="Proteomes" id="UP000663870"/>
    </source>
</evidence>
<dbReference type="GO" id="GO:0008270">
    <property type="term" value="F:zinc ion binding"/>
    <property type="evidence" value="ECO:0007669"/>
    <property type="project" value="UniProtKB-KW"/>
</dbReference>
<accession>A0A813RPX9</accession>
<reference evidence="5" key="1">
    <citation type="submission" date="2021-02" db="EMBL/GenBank/DDBJ databases">
        <authorList>
            <person name="Nowell W R."/>
        </authorList>
    </citation>
    <scope>NUCLEOTIDE SEQUENCE</scope>
</reference>
<evidence type="ECO:0000313" key="8">
    <source>
        <dbReference type="EMBL" id="CAF1009686.1"/>
    </source>
</evidence>
<evidence type="ECO:0000256" key="2">
    <source>
        <dbReference type="ARBA" id="ARBA00022771"/>
    </source>
</evidence>
<evidence type="ECO:0000313" key="7">
    <source>
        <dbReference type="EMBL" id="CAF0841234.1"/>
    </source>
</evidence>
<dbReference type="OrthoDB" id="7761241at2759"/>
<name>A0A813RPX9_9BILA</name>
<dbReference type="EMBL" id="CAJNOU010000025">
    <property type="protein sequence ID" value="CAF0815566.1"/>
    <property type="molecule type" value="Genomic_DNA"/>
</dbReference>
<protein>
    <recommendedName>
        <fullName evidence="4">FLYWCH-type domain-containing protein</fullName>
    </recommendedName>
</protein>
<keyword evidence="2" id="KW-0863">Zinc-finger</keyword>
<dbReference type="EMBL" id="CAJNOL010000329">
    <property type="protein sequence ID" value="CAF1009686.1"/>
    <property type="molecule type" value="Genomic_DNA"/>
</dbReference>
<organism evidence="5 11">
    <name type="scientific">Rotaria sordida</name>
    <dbReference type="NCBI Taxonomy" id="392033"/>
    <lineage>
        <taxon>Eukaryota</taxon>
        <taxon>Metazoa</taxon>
        <taxon>Spiralia</taxon>
        <taxon>Gnathifera</taxon>
        <taxon>Rotifera</taxon>
        <taxon>Eurotatoria</taxon>
        <taxon>Bdelloidea</taxon>
        <taxon>Philodinida</taxon>
        <taxon>Philodinidae</taxon>
        <taxon>Rotaria</taxon>
    </lineage>
</organism>
<dbReference type="EMBL" id="CAJNOO010000070">
    <property type="protein sequence ID" value="CAF0784113.1"/>
    <property type="molecule type" value="Genomic_DNA"/>
</dbReference>
<feature type="domain" description="FLYWCH-type" evidence="4">
    <location>
        <begin position="5"/>
        <end position="64"/>
    </location>
</feature>
<proteinExistence type="predicted"/>
<keyword evidence="10" id="KW-1185">Reference proteome</keyword>
<dbReference type="Gene3D" id="2.20.25.240">
    <property type="match status" value="1"/>
</dbReference>
<dbReference type="AlphaFoldDB" id="A0A813RPX9"/>
<dbReference type="Proteomes" id="UP000663854">
    <property type="component" value="Unassembled WGS sequence"/>
</dbReference>
<evidence type="ECO:0000313" key="9">
    <source>
        <dbReference type="EMBL" id="CAF3563487.1"/>
    </source>
</evidence>
<dbReference type="Proteomes" id="UP000663889">
    <property type="component" value="Unassembled WGS sequence"/>
</dbReference>
<evidence type="ECO:0000313" key="6">
    <source>
        <dbReference type="EMBL" id="CAF0815566.1"/>
    </source>
</evidence>
<evidence type="ECO:0000256" key="1">
    <source>
        <dbReference type="ARBA" id="ARBA00022723"/>
    </source>
</evidence>
<dbReference type="Pfam" id="PF04500">
    <property type="entry name" value="FLYWCH"/>
    <property type="match status" value="1"/>
</dbReference>
<evidence type="ECO:0000256" key="3">
    <source>
        <dbReference type="ARBA" id="ARBA00022833"/>
    </source>
</evidence>
<comment type="caution">
    <text evidence="5">The sequence shown here is derived from an EMBL/GenBank/DDBJ whole genome shotgun (WGS) entry which is preliminary data.</text>
</comment>
<sequence>MSILFSKTGKGKPVLTENGYDYIEERTYENKVYWRYTQCNKQKCNVELHTTNNTICHRVGDHNHAPNPNTSEIRRCRSEIRGLSKTTMVTHPIVATSITTTSAAMLS</sequence>